<dbReference type="InterPro" id="IPR040260">
    <property type="entry name" value="RFA2-like"/>
</dbReference>
<dbReference type="GO" id="GO:0003697">
    <property type="term" value="F:single-stranded DNA binding"/>
    <property type="evidence" value="ECO:0000318"/>
    <property type="project" value="GO_Central"/>
</dbReference>
<dbReference type="InterPro" id="IPR012340">
    <property type="entry name" value="NA-bd_OB-fold"/>
</dbReference>
<keyword evidence="5" id="KW-0539">Nucleus</keyword>
<evidence type="ECO:0000256" key="5">
    <source>
        <dbReference type="ARBA" id="ARBA00023242"/>
    </source>
</evidence>
<dbReference type="GO" id="GO:0000781">
    <property type="term" value="C:chromosome, telomeric region"/>
    <property type="evidence" value="ECO:0000318"/>
    <property type="project" value="GO_Central"/>
</dbReference>
<evidence type="ECO:0000313" key="8">
    <source>
        <dbReference type="Proteomes" id="UP000007266"/>
    </source>
</evidence>
<evidence type="ECO:0000256" key="4">
    <source>
        <dbReference type="ARBA" id="ARBA00023125"/>
    </source>
</evidence>
<dbReference type="GO" id="GO:0006289">
    <property type="term" value="P:nucleotide-excision repair"/>
    <property type="evidence" value="ECO:0000318"/>
    <property type="project" value="GO_Central"/>
</dbReference>
<dbReference type="FunFam" id="1.10.10.10:FF:000168">
    <property type="entry name" value="Replication protein A 32 kDa subunit"/>
    <property type="match status" value="1"/>
</dbReference>
<protein>
    <submittedName>
        <fullName evidence="7">Replication protein A 32 kDa subunit-like Protein</fullName>
    </submittedName>
</protein>
<dbReference type="GO" id="GO:0000724">
    <property type="term" value="P:double-strand break repair via homologous recombination"/>
    <property type="evidence" value="ECO:0000318"/>
    <property type="project" value="GO_Central"/>
</dbReference>
<dbReference type="STRING" id="7070.D6WX21"/>
<dbReference type="HOGENOM" id="CLU_051033_1_1_1"/>
<dbReference type="InterPro" id="IPR014892">
    <property type="entry name" value="RPA_C"/>
</dbReference>
<feature type="domain" description="Replication protein A C-terminal" evidence="6">
    <location>
        <begin position="173"/>
        <end position="245"/>
    </location>
</feature>
<keyword evidence="8" id="KW-1185">Reference proteome</keyword>
<dbReference type="PANTHER" id="PTHR13989">
    <property type="entry name" value="REPLICATION PROTEIN A-RELATED"/>
    <property type="match status" value="1"/>
</dbReference>
<gene>
    <name evidence="7" type="primary">AUGUSTUS-3.0.2_05650</name>
    <name evidence="7" type="ORF">TcasGA2_TC005650</name>
</gene>
<dbReference type="KEGG" id="tca:658683"/>
<organism evidence="7 8">
    <name type="scientific">Tribolium castaneum</name>
    <name type="common">Red flour beetle</name>
    <dbReference type="NCBI Taxonomy" id="7070"/>
    <lineage>
        <taxon>Eukaryota</taxon>
        <taxon>Metazoa</taxon>
        <taxon>Ecdysozoa</taxon>
        <taxon>Arthropoda</taxon>
        <taxon>Hexapoda</taxon>
        <taxon>Insecta</taxon>
        <taxon>Pterygota</taxon>
        <taxon>Neoptera</taxon>
        <taxon>Endopterygota</taxon>
        <taxon>Coleoptera</taxon>
        <taxon>Polyphaga</taxon>
        <taxon>Cucujiformia</taxon>
        <taxon>Tenebrionidae</taxon>
        <taxon>Tenebrionidae incertae sedis</taxon>
        <taxon>Tribolium</taxon>
    </lineage>
</organism>
<comment type="similarity">
    <text evidence="2">Belongs to the replication factor A protein 2 family.</text>
</comment>
<dbReference type="CDD" id="cd04478">
    <property type="entry name" value="RPA2_DBD_D"/>
    <property type="match status" value="1"/>
</dbReference>
<dbReference type="GO" id="GO:0005662">
    <property type="term" value="C:DNA replication factor A complex"/>
    <property type="evidence" value="ECO:0000318"/>
    <property type="project" value="GO_Central"/>
</dbReference>
<sequence length="254" mass="28093">MFSVDQFDISNNGGFVNDDNQGSTAKKKQQVRRMQSVVPLFISHILECTDEEFNLYGMPVHFADVVGVLKDFEVQTTKATCTIEDHSASIKAIMWLETDNDTVTALPPVKENCYVRVFGSVRTQDGEKMIMILKILPVDDLNIVTNHLLEIIQAKLYAERLADGRLPAANLSTTVATTSTSAAANNSSGLKPMQVKIINLLKPIKSRTGLSRSEIMQHFGAQAREAEVALDFLLDEGHVYTTVDTDHYKATDAD</sequence>
<dbReference type="FunFam" id="2.40.50.140:FF:000317">
    <property type="entry name" value="Replication protein A2"/>
    <property type="match status" value="1"/>
</dbReference>
<dbReference type="InterPro" id="IPR014646">
    <property type="entry name" value="Rfa2/RPA32"/>
</dbReference>
<dbReference type="GO" id="GO:0035861">
    <property type="term" value="C:site of double-strand break"/>
    <property type="evidence" value="ECO:0000318"/>
    <property type="project" value="GO_Central"/>
</dbReference>
<keyword evidence="4" id="KW-0238">DNA-binding</keyword>
<dbReference type="InterPro" id="IPR036390">
    <property type="entry name" value="WH_DNA-bd_sf"/>
</dbReference>
<dbReference type="OMA" id="TFHFIDC"/>
<dbReference type="Gene3D" id="1.10.10.10">
    <property type="entry name" value="Winged helix-like DNA-binding domain superfamily/Winged helix DNA-binding domain"/>
    <property type="match status" value="1"/>
</dbReference>
<dbReference type="PANTHER" id="PTHR13989:SF16">
    <property type="entry name" value="REPLICATION PROTEIN A2"/>
    <property type="match status" value="1"/>
</dbReference>
<evidence type="ECO:0000313" key="7">
    <source>
        <dbReference type="EMBL" id="EFA09169.1"/>
    </source>
</evidence>
<dbReference type="PhylomeDB" id="D6WX21"/>
<dbReference type="Pfam" id="PF08784">
    <property type="entry name" value="RPA_C"/>
    <property type="match status" value="1"/>
</dbReference>
<reference evidence="7 8" key="1">
    <citation type="journal article" date="2008" name="Nature">
        <title>The genome of the model beetle and pest Tribolium castaneum.</title>
        <authorList>
            <consortium name="Tribolium Genome Sequencing Consortium"/>
            <person name="Richards S."/>
            <person name="Gibbs R.A."/>
            <person name="Weinstock G.M."/>
            <person name="Brown S.J."/>
            <person name="Denell R."/>
            <person name="Beeman R.W."/>
            <person name="Gibbs R."/>
            <person name="Beeman R.W."/>
            <person name="Brown S.J."/>
            <person name="Bucher G."/>
            <person name="Friedrich M."/>
            <person name="Grimmelikhuijzen C.J."/>
            <person name="Klingler M."/>
            <person name="Lorenzen M."/>
            <person name="Richards S."/>
            <person name="Roth S."/>
            <person name="Schroder R."/>
            <person name="Tautz D."/>
            <person name="Zdobnov E.M."/>
            <person name="Muzny D."/>
            <person name="Gibbs R.A."/>
            <person name="Weinstock G.M."/>
            <person name="Attaway T."/>
            <person name="Bell S."/>
            <person name="Buhay C.J."/>
            <person name="Chandrabose M.N."/>
            <person name="Chavez D."/>
            <person name="Clerk-Blankenburg K.P."/>
            <person name="Cree A."/>
            <person name="Dao M."/>
            <person name="Davis C."/>
            <person name="Chacko J."/>
            <person name="Dinh H."/>
            <person name="Dugan-Rocha S."/>
            <person name="Fowler G."/>
            <person name="Garner T.T."/>
            <person name="Garnes J."/>
            <person name="Gnirke A."/>
            <person name="Hawes A."/>
            <person name="Hernandez J."/>
            <person name="Hines S."/>
            <person name="Holder M."/>
            <person name="Hume J."/>
            <person name="Jhangiani S.N."/>
            <person name="Joshi V."/>
            <person name="Khan Z.M."/>
            <person name="Jackson L."/>
            <person name="Kovar C."/>
            <person name="Kowis A."/>
            <person name="Lee S."/>
            <person name="Lewis L.R."/>
            <person name="Margolis J."/>
            <person name="Morgan M."/>
            <person name="Nazareth L.V."/>
            <person name="Nguyen N."/>
            <person name="Okwuonu G."/>
            <person name="Parker D."/>
            <person name="Richards S."/>
            <person name="Ruiz S.J."/>
            <person name="Santibanez J."/>
            <person name="Savard J."/>
            <person name="Scherer S.E."/>
            <person name="Schneider B."/>
            <person name="Sodergren E."/>
            <person name="Tautz D."/>
            <person name="Vattahil S."/>
            <person name="Villasana D."/>
            <person name="White C.S."/>
            <person name="Wright R."/>
            <person name="Park Y."/>
            <person name="Beeman R.W."/>
            <person name="Lord J."/>
            <person name="Oppert B."/>
            <person name="Lorenzen M."/>
            <person name="Brown S."/>
            <person name="Wang L."/>
            <person name="Savard J."/>
            <person name="Tautz D."/>
            <person name="Richards S."/>
            <person name="Weinstock G."/>
            <person name="Gibbs R.A."/>
            <person name="Liu Y."/>
            <person name="Worley K."/>
            <person name="Weinstock G."/>
            <person name="Elsik C.G."/>
            <person name="Reese J.T."/>
            <person name="Elhaik E."/>
            <person name="Landan G."/>
            <person name="Graur D."/>
            <person name="Arensburger P."/>
            <person name="Atkinson P."/>
            <person name="Beeman R.W."/>
            <person name="Beidler J."/>
            <person name="Brown S.J."/>
            <person name="Demuth J.P."/>
            <person name="Drury D.W."/>
            <person name="Du Y.Z."/>
            <person name="Fujiwara H."/>
            <person name="Lorenzen M."/>
            <person name="Maselli V."/>
            <person name="Osanai M."/>
            <person name="Park Y."/>
            <person name="Robertson H.M."/>
            <person name="Tu Z."/>
            <person name="Wang J.J."/>
            <person name="Wang S."/>
            <person name="Richards S."/>
            <person name="Song H."/>
            <person name="Zhang L."/>
            <person name="Sodergren E."/>
            <person name="Werner D."/>
            <person name="Stanke M."/>
            <person name="Morgenstern B."/>
            <person name="Solovyev V."/>
            <person name="Kosarev P."/>
            <person name="Brown G."/>
            <person name="Chen H.C."/>
            <person name="Ermolaeva O."/>
            <person name="Hlavina W."/>
            <person name="Kapustin Y."/>
            <person name="Kiryutin B."/>
            <person name="Kitts P."/>
            <person name="Maglott D."/>
            <person name="Pruitt K."/>
            <person name="Sapojnikov V."/>
            <person name="Souvorov A."/>
            <person name="Mackey A.J."/>
            <person name="Waterhouse R.M."/>
            <person name="Wyder S."/>
            <person name="Zdobnov E.M."/>
            <person name="Zdobnov E.M."/>
            <person name="Wyder S."/>
            <person name="Kriventseva E.V."/>
            <person name="Kadowaki T."/>
            <person name="Bork P."/>
            <person name="Aranda M."/>
            <person name="Bao R."/>
            <person name="Beermann A."/>
            <person name="Berns N."/>
            <person name="Bolognesi R."/>
            <person name="Bonneton F."/>
            <person name="Bopp D."/>
            <person name="Brown S.J."/>
            <person name="Bucher G."/>
            <person name="Butts T."/>
            <person name="Chaumot A."/>
            <person name="Denell R.E."/>
            <person name="Ferrier D.E."/>
            <person name="Friedrich M."/>
            <person name="Gordon C.M."/>
            <person name="Jindra M."/>
            <person name="Klingler M."/>
            <person name="Lan Q."/>
            <person name="Lattorff H.M."/>
            <person name="Laudet V."/>
            <person name="von Levetsow C."/>
            <person name="Liu Z."/>
            <person name="Lutz R."/>
            <person name="Lynch J.A."/>
            <person name="da Fonseca R.N."/>
            <person name="Posnien N."/>
            <person name="Reuter R."/>
            <person name="Roth S."/>
            <person name="Savard J."/>
            <person name="Schinko J.B."/>
            <person name="Schmitt C."/>
            <person name="Schoppmeier M."/>
            <person name="Schroder R."/>
            <person name="Shippy T.D."/>
            <person name="Simonnet F."/>
            <person name="Marques-Souza H."/>
            <person name="Tautz D."/>
            <person name="Tomoyasu Y."/>
            <person name="Trauner J."/>
            <person name="Van der Zee M."/>
            <person name="Vervoort M."/>
            <person name="Wittkopp N."/>
            <person name="Wimmer E.A."/>
            <person name="Yang X."/>
            <person name="Jones A.K."/>
            <person name="Sattelle D.B."/>
            <person name="Ebert P.R."/>
            <person name="Nelson D."/>
            <person name="Scott J.G."/>
            <person name="Beeman R.W."/>
            <person name="Muthukrishnan S."/>
            <person name="Kramer K.J."/>
            <person name="Arakane Y."/>
            <person name="Beeman R.W."/>
            <person name="Zhu Q."/>
            <person name="Hogenkamp D."/>
            <person name="Dixit R."/>
            <person name="Oppert B."/>
            <person name="Jiang H."/>
            <person name="Zou Z."/>
            <person name="Marshall J."/>
            <person name="Elpidina E."/>
            <person name="Vinokurov K."/>
            <person name="Oppert C."/>
            <person name="Zou Z."/>
            <person name="Evans J."/>
            <person name="Lu Z."/>
            <person name="Zhao P."/>
            <person name="Sumathipala N."/>
            <person name="Altincicek B."/>
            <person name="Vilcinskas A."/>
            <person name="Williams M."/>
            <person name="Hultmark D."/>
            <person name="Hetru C."/>
            <person name="Jiang H."/>
            <person name="Grimmelikhuijzen C.J."/>
            <person name="Hauser F."/>
            <person name="Cazzamali G."/>
            <person name="Williamson M."/>
            <person name="Park Y."/>
            <person name="Li B."/>
            <person name="Tanaka Y."/>
            <person name="Predel R."/>
            <person name="Neupert S."/>
            <person name="Schachtner J."/>
            <person name="Verleyen P."/>
            <person name="Raible F."/>
            <person name="Bork P."/>
            <person name="Friedrich M."/>
            <person name="Walden K.K."/>
            <person name="Robertson H.M."/>
            <person name="Angeli S."/>
            <person name="Foret S."/>
            <person name="Bucher G."/>
            <person name="Schuetz S."/>
            <person name="Maleszka R."/>
            <person name="Wimmer E.A."/>
            <person name="Beeman R.W."/>
            <person name="Lorenzen M."/>
            <person name="Tomoyasu Y."/>
            <person name="Miller S.C."/>
            <person name="Grossmann D."/>
            <person name="Bucher G."/>
        </authorList>
    </citation>
    <scope>NUCLEOTIDE SEQUENCE [LARGE SCALE GENOMIC DNA]</scope>
    <source>
        <strain evidence="7 8">Georgia GA2</strain>
    </source>
</reference>
<dbReference type="SUPFAM" id="SSF46785">
    <property type="entry name" value="Winged helix' DNA-binding domain"/>
    <property type="match status" value="1"/>
</dbReference>
<comment type="subcellular location">
    <subcellularLocation>
        <location evidence="1">Nucleus</location>
    </subcellularLocation>
</comment>
<dbReference type="Gene3D" id="2.40.50.140">
    <property type="entry name" value="Nucleic acid-binding proteins"/>
    <property type="match status" value="1"/>
</dbReference>
<dbReference type="GO" id="GO:0042162">
    <property type="term" value="F:telomeric DNA binding"/>
    <property type="evidence" value="ECO:0000318"/>
    <property type="project" value="GO_Central"/>
</dbReference>
<reference evidence="7 8" key="2">
    <citation type="journal article" date="2010" name="Nucleic Acids Res.">
        <title>BeetleBase in 2010: revisions to provide comprehensive genomic information for Tribolium castaneum.</title>
        <authorList>
            <person name="Kim H.S."/>
            <person name="Murphy T."/>
            <person name="Xia J."/>
            <person name="Caragea D."/>
            <person name="Park Y."/>
            <person name="Beeman R.W."/>
            <person name="Lorenzen M.D."/>
            <person name="Butcher S."/>
            <person name="Manak J.R."/>
            <person name="Brown S.J."/>
        </authorList>
    </citation>
    <scope>GENOME REANNOTATION</scope>
    <source>
        <strain evidence="7 8">Georgia GA2</strain>
    </source>
</reference>
<evidence type="ECO:0000259" key="6">
    <source>
        <dbReference type="Pfam" id="PF08784"/>
    </source>
</evidence>
<dbReference type="PIRSF" id="PIRSF036949">
    <property type="entry name" value="RPA32"/>
    <property type="match status" value="1"/>
</dbReference>
<dbReference type="eggNOG" id="KOG3108">
    <property type="taxonomic scope" value="Eukaryota"/>
</dbReference>
<evidence type="ECO:0000256" key="1">
    <source>
        <dbReference type="ARBA" id="ARBA00004123"/>
    </source>
</evidence>
<dbReference type="SUPFAM" id="SSF50249">
    <property type="entry name" value="Nucleic acid-binding proteins"/>
    <property type="match status" value="1"/>
</dbReference>
<proteinExistence type="inferred from homology"/>
<dbReference type="GO" id="GO:0006260">
    <property type="term" value="P:DNA replication"/>
    <property type="evidence" value="ECO:0000318"/>
    <property type="project" value="GO_Central"/>
</dbReference>
<dbReference type="OrthoDB" id="25571at2759"/>
<evidence type="ECO:0000256" key="3">
    <source>
        <dbReference type="ARBA" id="ARBA00022705"/>
    </source>
</evidence>
<dbReference type="InParanoid" id="D6WX21"/>
<dbReference type="Proteomes" id="UP000007266">
    <property type="component" value="Linkage group 8"/>
</dbReference>
<dbReference type="FunCoup" id="D6WX21">
    <property type="interactions" value="1009"/>
</dbReference>
<keyword evidence="3" id="KW-0235">DNA replication</keyword>
<dbReference type="InterPro" id="IPR036388">
    <property type="entry name" value="WH-like_DNA-bd_sf"/>
</dbReference>
<dbReference type="EMBL" id="KQ971361">
    <property type="protein sequence ID" value="EFA09169.1"/>
    <property type="molecule type" value="Genomic_DNA"/>
</dbReference>
<evidence type="ECO:0000256" key="2">
    <source>
        <dbReference type="ARBA" id="ARBA00007815"/>
    </source>
</evidence>
<accession>D6WX21</accession>
<name>D6WX21_TRICA</name>
<dbReference type="AlphaFoldDB" id="D6WX21"/>